<keyword evidence="5" id="KW-0503">Monooxygenase</keyword>
<dbReference type="PANTHER" id="PTHR13789:SF309">
    <property type="entry name" value="PUTATIVE (AFU_ORTHOLOGUE AFUA_6G14510)-RELATED"/>
    <property type="match status" value="1"/>
</dbReference>
<dbReference type="Proteomes" id="UP000193642">
    <property type="component" value="Unassembled WGS sequence"/>
</dbReference>
<dbReference type="GO" id="GO:0004497">
    <property type="term" value="F:monooxygenase activity"/>
    <property type="evidence" value="ECO:0007669"/>
    <property type="project" value="UniProtKB-KW"/>
</dbReference>
<evidence type="ECO:0000259" key="6">
    <source>
        <dbReference type="Pfam" id="PF01494"/>
    </source>
</evidence>
<evidence type="ECO:0000256" key="1">
    <source>
        <dbReference type="ARBA" id="ARBA00007992"/>
    </source>
</evidence>
<dbReference type="OrthoDB" id="2128802at2759"/>
<comment type="similarity">
    <text evidence="1">Belongs to the paxM FAD-dependent monooxygenase family.</text>
</comment>
<dbReference type="AlphaFoldDB" id="A0A1Y2D075"/>
<organism evidence="7 8">
    <name type="scientific">Rhizoclosmatium globosum</name>
    <dbReference type="NCBI Taxonomy" id="329046"/>
    <lineage>
        <taxon>Eukaryota</taxon>
        <taxon>Fungi</taxon>
        <taxon>Fungi incertae sedis</taxon>
        <taxon>Chytridiomycota</taxon>
        <taxon>Chytridiomycota incertae sedis</taxon>
        <taxon>Chytridiomycetes</taxon>
        <taxon>Chytridiales</taxon>
        <taxon>Chytriomycetaceae</taxon>
        <taxon>Rhizoclosmatium</taxon>
    </lineage>
</organism>
<dbReference type="PANTHER" id="PTHR13789">
    <property type="entry name" value="MONOOXYGENASE"/>
    <property type="match status" value="1"/>
</dbReference>
<evidence type="ECO:0000256" key="5">
    <source>
        <dbReference type="ARBA" id="ARBA00023033"/>
    </source>
</evidence>
<evidence type="ECO:0000256" key="3">
    <source>
        <dbReference type="ARBA" id="ARBA00022827"/>
    </source>
</evidence>
<keyword evidence="4" id="KW-0560">Oxidoreductase</keyword>
<comment type="caution">
    <text evidence="7">The sequence shown here is derived from an EMBL/GenBank/DDBJ whole genome shotgun (WGS) entry which is preliminary data.</text>
</comment>
<keyword evidence="8" id="KW-1185">Reference proteome</keyword>
<keyword evidence="3" id="KW-0274">FAD</keyword>
<dbReference type="InterPro" id="IPR002938">
    <property type="entry name" value="FAD-bd"/>
</dbReference>
<dbReference type="SUPFAM" id="SSF51905">
    <property type="entry name" value="FAD/NAD(P)-binding domain"/>
    <property type="match status" value="1"/>
</dbReference>
<accession>A0A1Y2D075</accession>
<evidence type="ECO:0000313" key="8">
    <source>
        <dbReference type="Proteomes" id="UP000193642"/>
    </source>
</evidence>
<reference evidence="7 8" key="1">
    <citation type="submission" date="2016-07" db="EMBL/GenBank/DDBJ databases">
        <title>Pervasive Adenine N6-methylation of Active Genes in Fungi.</title>
        <authorList>
            <consortium name="DOE Joint Genome Institute"/>
            <person name="Mondo S.J."/>
            <person name="Dannebaum R.O."/>
            <person name="Kuo R.C."/>
            <person name="Labutti K."/>
            <person name="Haridas S."/>
            <person name="Kuo A."/>
            <person name="Salamov A."/>
            <person name="Ahrendt S.R."/>
            <person name="Lipzen A."/>
            <person name="Sullivan W."/>
            <person name="Andreopoulos W.B."/>
            <person name="Clum A."/>
            <person name="Lindquist E."/>
            <person name="Daum C."/>
            <person name="Ramamoorthy G.K."/>
            <person name="Gryganskyi A."/>
            <person name="Culley D."/>
            <person name="Magnuson J.K."/>
            <person name="James T.Y."/>
            <person name="O'Malley M.A."/>
            <person name="Stajich J.E."/>
            <person name="Spatafora J.W."/>
            <person name="Visel A."/>
            <person name="Grigoriev I.V."/>
        </authorList>
    </citation>
    <scope>NUCLEOTIDE SEQUENCE [LARGE SCALE GENOMIC DNA]</scope>
    <source>
        <strain evidence="7 8">JEL800</strain>
    </source>
</reference>
<evidence type="ECO:0000256" key="4">
    <source>
        <dbReference type="ARBA" id="ARBA00023002"/>
    </source>
</evidence>
<dbReference type="GO" id="GO:0071949">
    <property type="term" value="F:FAD binding"/>
    <property type="evidence" value="ECO:0007669"/>
    <property type="project" value="InterPro"/>
</dbReference>
<dbReference type="InterPro" id="IPR050493">
    <property type="entry name" value="FAD-dep_Monooxygenase_BioMet"/>
</dbReference>
<dbReference type="PRINTS" id="PR00420">
    <property type="entry name" value="RNGMNOXGNASE"/>
</dbReference>
<evidence type="ECO:0000256" key="2">
    <source>
        <dbReference type="ARBA" id="ARBA00022630"/>
    </source>
</evidence>
<proteinExistence type="inferred from homology"/>
<gene>
    <name evidence="7" type="ORF">BCR33DRAFT_711919</name>
</gene>
<feature type="domain" description="FAD-binding" evidence="6">
    <location>
        <begin position="2"/>
        <end position="367"/>
    </location>
</feature>
<sequence>MQVRVVGGGPAGLAAALSVVHLGCIPASNVTVFEQRQEPTRSNVILLSEVAVQRLKILGIDCIKSGIGNMTQLVLKGDSSGQESEAALIEFGGHLDLTYTQSTQLLLDSPIKSTAADIIDAQSNGKGIVGVTLGDLERALKLRVKELGITITQQCVLGLVQTTKDKYALDLGTGTVIESDLIVLAEGASRSIATISLNLKSIPVSSKEHWARVHMQPNVGATVGVVFSNVNGTVQKRLLLGDPVQNRYTQLMLQIPAPFNHTGLENMLCGTEHELSAHNNKDPLIQQQARKFLNEISAVVPSINNLTVESIAPRSFVVQDSYLERVFVENVAIVGDTARSGHFLTGVGTALAIVSDCDALLKLVESYKLLEAVNEGGEEFEVSIQSASRLLFAHNKEKWFAPEF</sequence>
<dbReference type="InterPro" id="IPR036188">
    <property type="entry name" value="FAD/NAD-bd_sf"/>
</dbReference>
<evidence type="ECO:0000313" key="7">
    <source>
        <dbReference type="EMBL" id="ORY52670.1"/>
    </source>
</evidence>
<dbReference type="Pfam" id="PF01494">
    <property type="entry name" value="FAD_binding_3"/>
    <property type="match status" value="1"/>
</dbReference>
<dbReference type="Gene3D" id="3.50.50.60">
    <property type="entry name" value="FAD/NAD(P)-binding domain"/>
    <property type="match status" value="1"/>
</dbReference>
<dbReference type="EMBL" id="MCGO01000003">
    <property type="protein sequence ID" value="ORY52670.1"/>
    <property type="molecule type" value="Genomic_DNA"/>
</dbReference>
<protein>
    <submittedName>
        <fullName evidence="7">FAD/NAD(P)-binding domain-containing protein</fullName>
    </submittedName>
</protein>
<name>A0A1Y2D075_9FUNG</name>
<keyword evidence="2" id="KW-0285">Flavoprotein</keyword>